<dbReference type="RefSeq" id="WP_119512570.1">
    <property type="nucleotide sequence ID" value="NZ_QXFK01000014.1"/>
</dbReference>
<name>A0A418NKB6_9SPHN</name>
<proteinExistence type="predicted"/>
<dbReference type="PANTHER" id="PTHR42951:SF17">
    <property type="entry name" value="METALLO-BETA-LACTAMASE DOMAIN-CONTAINING PROTEIN"/>
    <property type="match status" value="1"/>
</dbReference>
<organism evidence="3 4">
    <name type="scientific">Pelagerythrobacter aerophilus</name>
    <dbReference type="NCBI Taxonomy" id="2306995"/>
    <lineage>
        <taxon>Bacteria</taxon>
        <taxon>Pseudomonadati</taxon>
        <taxon>Pseudomonadota</taxon>
        <taxon>Alphaproteobacteria</taxon>
        <taxon>Sphingomonadales</taxon>
        <taxon>Erythrobacteraceae</taxon>
        <taxon>Pelagerythrobacter</taxon>
    </lineage>
</organism>
<evidence type="ECO:0000313" key="4">
    <source>
        <dbReference type="Proteomes" id="UP000285092"/>
    </source>
</evidence>
<sequence length="303" mass="32598">MKPVMSVIVVLLAAATPVQAESDSLLKPIAADRAQEWLTPQPPVRIFGNTYLVGFGGLNIALIRTSDGLVLLDGGLPQGVRRIEANIRSLGFEPGDVKLILSTEPHYDHSGGLAALARDTGAPVIASAEAAEVLRAGKSGPDDPQMAWLPPFPPVEHVRAVRDRERLQVGDVTITALATPGHTPGSMSWTWRSCEADRCADVVFASSLTPLAAENYRFSAPANETAVSRFRGTFRRLRSLSCDILLTTHPAASGGEAKLAQLQKSREPNPFLDPRACAAYADTYEQAFTKRLAEEAREGQPRP</sequence>
<keyword evidence="4" id="KW-1185">Reference proteome</keyword>
<protein>
    <submittedName>
        <fullName evidence="3">Subclass B3 metallo-beta-lactamase</fullName>
    </submittedName>
</protein>
<evidence type="ECO:0000259" key="2">
    <source>
        <dbReference type="SMART" id="SM00849"/>
    </source>
</evidence>
<evidence type="ECO:0000313" key="3">
    <source>
        <dbReference type="EMBL" id="RIV79740.1"/>
    </source>
</evidence>
<reference evidence="3 4" key="1">
    <citation type="submission" date="2018-08" db="EMBL/GenBank/DDBJ databases">
        <title>Altererythrobacter sp.Ery1 and Ery12, the genome sequencing of novel strains in genus Alterythrobacter.</title>
        <authorList>
            <person name="Cheng H."/>
            <person name="Wu Y.-H."/>
            <person name="Fang C."/>
            <person name="Xu X.-W."/>
        </authorList>
    </citation>
    <scope>NUCLEOTIDE SEQUENCE [LARGE SCALE GENOMIC DNA]</scope>
    <source>
        <strain evidence="3 4">Ery1</strain>
    </source>
</reference>
<feature type="signal peptide" evidence="1">
    <location>
        <begin position="1"/>
        <end position="20"/>
    </location>
</feature>
<dbReference type="OrthoDB" id="9773738at2"/>
<gene>
    <name evidence="3" type="primary">bla</name>
    <name evidence="3" type="ORF">D2V04_04080</name>
</gene>
<dbReference type="InterPro" id="IPR001279">
    <property type="entry name" value="Metallo-B-lactamas"/>
</dbReference>
<dbReference type="AlphaFoldDB" id="A0A418NKB6"/>
<dbReference type="Pfam" id="PF00753">
    <property type="entry name" value="Lactamase_B"/>
    <property type="match status" value="1"/>
</dbReference>
<dbReference type="EMBL" id="QXFK01000014">
    <property type="protein sequence ID" value="RIV79740.1"/>
    <property type="molecule type" value="Genomic_DNA"/>
</dbReference>
<dbReference type="SMART" id="SM00849">
    <property type="entry name" value="Lactamase_B"/>
    <property type="match status" value="1"/>
</dbReference>
<dbReference type="Gene3D" id="3.60.15.10">
    <property type="entry name" value="Ribonuclease Z/Hydroxyacylglutathione hydrolase-like"/>
    <property type="match status" value="1"/>
</dbReference>
<dbReference type="PANTHER" id="PTHR42951">
    <property type="entry name" value="METALLO-BETA-LACTAMASE DOMAIN-CONTAINING"/>
    <property type="match status" value="1"/>
</dbReference>
<comment type="caution">
    <text evidence="3">The sequence shown here is derived from an EMBL/GenBank/DDBJ whole genome shotgun (WGS) entry which is preliminary data.</text>
</comment>
<dbReference type="InterPro" id="IPR050855">
    <property type="entry name" value="NDM-1-like"/>
</dbReference>
<dbReference type="SUPFAM" id="SSF56281">
    <property type="entry name" value="Metallo-hydrolase/oxidoreductase"/>
    <property type="match status" value="1"/>
</dbReference>
<feature type="chain" id="PRO_5019144631" evidence="1">
    <location>
        <begin position="21"/>
        <end position="303"/>
    </location>
</feature>
<dbReference type="NCBIfam" id="NF012229">
    <property type="entry name" value="bla_class_B_core"/>
    <property type="match status" value="1"/>
</dbReference>
<dbReference type="Proteomes" id="UP000285092">
    <property type="component" value="Unassembled WGS sequence"/>
</dbReference>
<dbReference type="NCBIfam" id="NF033105">
    <property type="entry name" value="bla_subclass_B3"/>
    <property type="match status" value="1"/>
</dbReference>
<dbReference type="InterPro" id="IPR036866">
    <property type="entry name" value="RibonucZ/Hydroxyglut_hydro"/>
</dbReference>
<dbReference type="CDD" id="cd16290">
    <property type="entry name" value="AIM-1_SMB-1-like_MBL-B3"/>
    <property type="match status" value="1"/>
</dbReference>
<accession>A0A418NKB6</accession>
<keyword evidence="1" id="KW-0732">Signal</keyword>
<evidence type="ECO:0000256" key="1">
    <source>
        <dbReference type="SAM" id="SignalP"/>
    </source>
</evidence>
<feature type="domain" description="Metallo-beta-lactamase" evidence="2">
    <location>
        <begin position="57"/>
        <end position="249"/>
    </location>
</feature>